<organism evidence="4 5">
    <name type="scientific">Micromonospora carbonacea</name>
    <dbReference type="NCBI Taxonomy" id="47853"/>
    <lineage>
        <taxon>Bacteria</taxon>
        <taxon>Bacillati</taxon>
        <taxon>Actinomycetota</taxon>
        <taxon>Actinomycetes</taxon>
        <taxon>Micromonosporales</taxon>
        <taxon>Micromonosporaceae</taxon>
        <taxon>Micromonospora</taxon>
    </lineage>
</organism>
<dbReference type="PANTHER" id="PTHR12526">
    <property type="entry name" value="GLYCOSYLTRANSFERASE"/>
    <property type="match status" value="1"/>
</dbReference>
<reference evidence="5" key="1">
    <citation type="submission" date="2016-06" db="EMBL/GenBank/DDBJ databases">
        <authorList>
            <person name="Varghese N."/>
            <person name="Submissions Spin"/>
        </authorList>
    </citation>
    <scope>NUCLEOTIDE SEQUENCE [LARGE SCALE GENOMIC DNA]</scope>
    <source>
        <strain evidence="5">DSM 43168</strain>
    </source>
</reference>
<dbReference type="AlphaFoldDB" id="A0A1C4ZG65"/>
<dbReference type="Gene3D" id="3.40.50.2000">
    <property type="entry name" value="Glycogen Phosphorylase B"/>
    <property type="match status" value="2"/>
</dbReference>
<dbReference type="Proteomes" id="UP000183585">
    <property type="component" value="Unassembled WGS sequence"/>
</dbReference>
<evidence type="ECO:0000259" key="3">
    <source>
        <dbReference type="Pfam" id="PF13439"/>
    </source>
</evidence>
<dbReference type="EMBL" id="FMCT01000008">
    <property type="protein sequence ID" value="SCF31899.1"/>
    <property type="molecule type" value="Genomic_DNA"/>
</dbReference>
<protein>
    <submittedName>
        <fullName evidence="4">Glycosyltransferase involved in cell wall bisynthesis</fullName>
    </submittedName>
</protein>
<gene>
    <name evidence="4" type="ORF">GA0070563_108139</name>
</gene>
<dbReference type="Pfam" id="PF13439">
    <property type="entry name" value="Glyco_transf_4"/>
    <property type="match status" value="1"/>
</dbReference>
<sequence>MGNLRIAILLRTAEGCLWTLPQIDELRRRGHEVIVILPAGPGALRERLRERGVETVDSPFDFRFRPTPGAVRGLWRLRRLLRALRPDVLNYHLYAAALAARAAAFRLPLRRVHMVAGPLYLESPVVRPVERLLWRLDDLIICCTQHISTHYQALGCPAERRPVAQYGADLGHFDPARVGPAGTADPTGATARASVRAELGLDDDVFVALMVANTYTPKRIAFRGQNIKGHDVLLAAWRDFHAAHPRSRLLMAGVGFTEAGEAHRRRLMDRFADDRSVVWLGRLPDLRPYFLAADVNVTPSLSEGSNGVVREASAMGRPSIVSDAGGLPEAVDGSFAWIVPRGDAAALGEALATVHRAFVAGELDGMGRRAREHALRAFDRTAAAEAVADMVTGRPAADRAADVPVP</sequence>
<keyword evidence="5" id="KW-1185">Reference proteome</keyword>
<dbReference type="CDD" id="cd03801">
    <property type="entry name" value="GT4_PimA-like"/>
    <property type="match status" value="1"/>
</dbReference>
<proteinExistence type="predicted"/>
<accession>A0A1C4ZG65</accession>
<evidence type="ECO:0000256" key="2">
    <source>
        <dbReference type="ARBA" id="ARBA00022679"/>
    </source>
</evidence>
<keyword evidence="2 4" id="KW-0808">Transferase</keyword>
<evidence type="ECO:0000313" key="5">
    <source>
        <dbReference type="Proteomes" id="UP000183585"/>
    </source>
</evidence>
<dbReference type="RefSeq" id="WP_074475872.1">
    <property type="nucleotide sequence ID" value="NZ_FMCT01000008.1"/>
</dbReference>
<evidence type="ECO:0000313" key="4">
    <source>
        <dbReference type="EMBL" id="SCF31899.1"/>
    </source>
</evidence>
<dbReference type="SUPFAM" id="SSF53756">
    <property type="entry name" value="UDP-Glycosyltransferase/glycogen phosphorylase"/>
    <property type="match status" value="1"/>
</dbReference>
<dbReference type="GO" id="GO:0016757">
    <property type="term" value="F:glycosyltransferase activity"/>
    <property type="evidence" value="ECO:0007669"/>
    <property type="project" value="UniProtKB-KW"/>
</dbReference>
<dbReference type="Pfam" id="PF13692">
    <property type="entry name" value="Glyco_trans_1_4"/>
    <property type="match status" value="1"/>
</dbReference>
<dbReference type="InterPro" id="IPR028098">
    <property type="entry name" value="Glyco_trans_4-like_N"/>
</dbReference>
<feature type="domain" description="Glycosyltransferase subfamily 4-like N-terminal" evidence="3">
    <location>
        <begin position="24"/>
        <end position="169"/>
    </location>
</feature>
<evidence type="ECO:0000256" key="1">
    <source>
        <dbReference type="ARBA" id="ARBA00022676"/>
    </source>
</evidence>
<dbReference type="PANTHER" id="PTHR12526:SF510">
    <property type="entry name" value="D-INOSITOL 3-PHOSPHATE GLYCOSYLTRANSFERASE"/>
    <property type="match status" value="1"/>
</dbReference>
<name>A0A1C4ZG65_9ACTN</name>
<keyword evidence="1" id="KW-0328">Glycosyltransferase</keyword>